<evidence type="ECO:0000313" key="3">
    <source>
        <dbReference type="Proteomes" id="UP000596827"/>
    </source>
</evidence>
<sequence>MNARLAALAGVMALAAALPAAAMTRAEYSAQRSRIQDKYATDKDRCWTRGDVQRRVCEVQARVAYDIARLELRAQYRPTPSNVEKARHAKADAARALDEARCDDLRASAKKVCVDEARAKWKNARAEEHAAASEAR</sequence>
<feature type="chain" id="PRO_5037112864" description="DUF1090 family protein" evidence="1">
    <location>
        <begin position="23"/>
        <end position="136"/>
    </location>
</feature>
<gene>
    <name evidence="2" type="ORF">H8R02_17215</name>
</gene>
<keyword evidence="3" id="KW-1185">Reference proteome</keyword>
<comment type="caution">
    <text evidence="2">The sequence shown here is derived from an EMBL/GenBank/DDBJ whole genome shotgun (WGS) entry which is preliminary data.</text>
</comment>
<accession>A0A923MA75</accession>
<evidence type="ECO:0000313" key="2">
    <source>
        <dbReference type="EMBL" id="MBC5766210.1"/>
    </source>
</evidence>
<dbReference type="RefSeq" id="WP_187082679.1">
    <property type="nucleotide sequence ID" value="NZ_JACORU010000006.1"/>
</dbReference>
<reference evidence="2" key="1">
    <citation type="submission" date="2020-08" db="EMBL/GenBank/DDBJ databases">
        <title>Ramlibacter sp. GTP1 16S ribosomal RNA gene genome sequencing and assembly.</title>
        <authorList>
            <person name="Kang M."/>
        </authorList>
    </citation>
    <scope>NUCLEOTIDE SEQUENCE</scope>
    <source>
        <strain evidence="2">GTP1</strain>
    </source>
</reference>
<organism evidence="2 3">
    <name type="scientific">Ramlibacter albus</name>
    <dbReference type="NCBI Taxonomy" id="2079448"/>
    <lineage>
        <taxon>Bacteria</taxon>
        <taxon>Pseudomonadati</taxon>
        <taxon>Pseudomonadota</taxon>
        <taxon>Betaproteobacteria</taxon>
        <taxon>Burkholderiales</taxon>
        <taxon>Comamonadaceae</taxon>
        <taxon>Ramlibacter</taxon>
    </lineage>
</organism>
<dbReference type="Proteomes" id="UP000596827">
    <property type="component" value="Unassembled WGS sequence"/>
</dbReference>
<protein>
    <recommendedName>
        <fullName evidence="4">DUF1090 family protein</fullName>
    </recommendedName>
</protein>
<name>A0A923MA75_9BURK</name>
<keyword evidence="1" id="KW-0732">Signal</keyword>
<dbReference type="EMBL" id="JACORU010000006">
    <property type="protein sequence ID" value="MBC5766210.1"/>
    <property type="molecule type" value="Genomic_DNA"/>
</dbReference>
<feature type="signal peptide" evidence="1">
    <location>
        <begin position="1"/>
        <end position="22"/>
    </location>
</feature>
<proteinExistence type="predicted"/>
<dbReference type="AlphaFoldDB" id="A0A923MA75"/>
<evidence type="ECO:0000256" key="1">
    <source>
        <dbReference type="SAM" id="SignalP"/>
    </source>
</evidence>
<evidence type="ECO:0008006" key="4">
    <source>
        <dbReference type="Google" id="ProtNLM"/>
    </source>
</evidence>